<dbReference type="Proteomes" id="UP001500459">
    <property type="component" value="Unassembled WGS sequence"/>
</dbReference>
<dbReference type="EMBL" id="BAABCW010000001">
    <property type="protein sequence ID" value="GAA4107820.1"/>
    <property type="molecule type" value="Genomic_DNA"/>
</dbReference>
<dbReference type="InterPro" id="IPR021272">
    <property type="entry name" value="DUF2851"/>
</dbReference>
<keyword evidence="2" id="KW-1185">Reference proteome</keyword>
<accession>A0ABP7X910</accession>
<organism evidence="1 2">
    <name type="scientific">Aquimarina addita</name>
    <dbReference type="NCBI Taxonomy" id="870485"/>
    <lineage>
        <taxon>Bacteria</taxon>
        <taxon>Pseudomonadati</taxon>
        <taxon>Bacteroidota</taxon>
        <taxon>Flavobacteriia</taxon>
        <taxon>Flavobacteriales</taxon>
        <taxon>Flavobacteriaceae</taxon>
        <taxon>Aquimarina</taxon>
    </lineage>
</organism>
<dbReference type="Pfam" id="PF11013">
    <property type="entry name" value="DUF2851"/>
    <property type="match status" value="1"/>
</dbReference>
<name>A0ABP7X910_9FLAO</name>
<proteinExistence type="predicted"/>
<evidence type="ECO:0000313" key="2">
    <source>
        <dbReference type="Proteomes" id="UP001500459"/>
    </source>
</evidence>
<sequence>MLQRTGDHNQSNSGPDFFNAQLTIDNQIWAGTVEIHKKSSDWYVHHHEKDSAYDNVILHVVWEDDIEIFRNDNSIIPSLQLADYVDTTLLVQYENVFQKDTEKWIPCEESLSEVSKFIVSNWQERLYLERLEQKSVLIQKLLKDSSNDWETVLFKLLSKNFGLKVNGDAFFSLANSFDFSIVRKCSSDLDMLEALFFGQANLLGNDLNDPYDQKLEKTYHFLQHKFQLTNQGVLPFQFFRLRPPNFPTIRLSQLANLYHKNNKLFSEVIKRNTLDEFYDLFSVETSDFWKTHYTFAKISVPKKKILTKAFVHLLLINTVIPLKFLYSKSIGKSNEEEIFKIMSQLPAEKNAIIDRFSNLGISVEDAIHSQSMIQLKSGYCEQKKCLKCAIGNYLLNKL</sequence>
<protein>
    <submittedName>
        <fullName evidence="1">DUF2851 family protein</fullName>
    </submittedName>
</protein>
<gene>
    <name evidence="1" type="ORF">GCM10022393_03400</name>
</gene>
<comment type="caution">
    <text evidence="1">The sequence shown here is derived from an EMBL/GenBank/DDBJ whole genome shotgun (WGS) entry which is preliminary data.</text>
</comment>
<reference evidence="2" key="1">
    <citation type="journal article" date="2019" name="Int. J. Syst. Evol. Microbiol.">
        <title>The Global Catalogue of Microorganisms (GCM) 10K type strain sequencing project: providing services to taxonomists for standard genome sequencing and annotation.</title>
        <authorList>
            <consortium name="The Broad Institute Genomics Platform"/>
            <consortium name="The Broad Institute Genome Sequencing Center for Infectious Disease"/>
            <person name="Wu L."/>
            <person name="Ma J."/>
        </authorList>
    </citation>
    <scope>NUCLEOTIDE SEQUENCE [LARGE SCALE GENOMIC DNA]</scope>
    <source>
        <strain evidence="2">JCM 17106</strain>
    </source>
</reference>
<evidence type="ECO:0000313" key="1">
    <source>
        <dbReference type="EMBL" id="GAA4107820.1"/>
    </source>
</evidence>